<dbReference type="SMART" id="SM00382">
    <property type="entry name" value="AAA"/>
    <property type="match status" value="1"/>
</dbReference>
<dbReference type="EC" id="3.6.3.17" evidence="4"/>
<comment type="caution">
    <text evidence="4">The sequence shown here is derived from an EMBL/GenBank/DDBJ whole genome shotgun (WGS) entry which is preliminary data.</text>
</comment>
<dbReference type="EMBL" id="ADFP01000015">
    <property type="protein sequence ID" value="EFB91826.1"/>
    <property type="molecule type" value="Genomic_DNA"/>
</dbReference>
<dbReference type="PANTHER" id="PTHR43790:SF8">
    <property type="entry name" value="SUGAR ABC TRANSPORTER ATP-BINDING PROTEIN"/>
    <property type="match status" value="1"/>
</dbReference>
<name>A0ABM9ZXZ3_9BACT</name>
<keyword evidence="1" id="KW-0547">Nucleotide-binding</keyword>
<protein>
    <submittedName>
        <fullName evidence="4">ABC transporter, ATP-binding protein</fullName>
        <ecNumber evidence="4">3.6.3.17</ecNumber>
    </submittedName>
</protein>
<evidence type="ECO:0000256" key="1">
    <source>
        <dbReference type="ARBA" id="ARBA00022741"/>
    </source>
</evidence>
<accession>A0ABM9ZXZ3</accession>
<dbReference type="Proteomes" id="UP000006462">
    <property type="component" value="Unassembled WGS sequence"/>
</dbReference>
<dbReference type="PANTHER" id="PTHR43790">
    <property type="entry name" value="CARBOHYDRATE TRANSPORT ATP-BINDING PROTEIN MG119-RELATED"/>
    <property type="match status" value="1"/>
</dbReference>
<dbReference type="SUPFAM" id="SSF52540">
    <property type="entry name" value="P-loop containing nucleoside triphosphate hydrolases"/>
    <property type="match status" value="1"/>
</dbReference>
<dbReference type="CDD" id="cd03216">
    <property type="entry name" value="ABC_Carb_Monos_I"/>
    <property type="match status" value="1"/>
</dbReference>
<reference evidence="4 5" key="1">
    <citation type="submission" date="2009-12" db="EMBL/GenBank/DDBJ databases">
        <authorList>
            <person name="Shrivastava S."/>
            <person name="Madupu R."/>
            <person name="Durkin A.S."/>
            <person name="Torralba M."/>
            <person name="Methe B."/>
            <person name="Sutton G.G."/>
            <person name="Strausberg R.L."/>
            <person name="Nelson K.E."/>
        </authorList>
    </citation>
    <scope>NUCLEOTIDE SEQUENCE [LARGE SCALE GENOMIC DNA]</scope>
    <source>
        <strain evidence="4 5">W5455</strain>
    </source>
</reference>
<organism evidence="4 5">
    <name type="scientific">Pyramidobacter piscolens W5455</name>
    <dbReference type="NCBI Taxonomy" id="352165"/>
    <lineage>
        <taxon>Bacteria</taxon>
        <taxon>Thermotogati</taxon>
        <taxon>Synergistota</taxon>
        <taxon>Synergistia</taxon>
        <taxon>Synergistales</taxon>
        <taxon>Dethiosulfovibrionaceae</taxon>
        <taxon>Pyramidobacter</taxon>
    </lineage>
</organism>
<proteinExistence type="predicted"/>
<evidence type="ECO:0000313" key="5">
    <source>
        <dbReference type="Proteomes" id="UP000006462"/>
    </source>
</evidence>
<evidence type="ECO:0000259" key="3">
    <source>
        <dbReference type="PROSITE" id="PS50893"/>
    </source>
</evidence>
<dbReference type="PROSITE" id="PS50893">
    <property type="entry name" value="ABC_TRANSPORTER_2"/>
    <property type="match status" value="1"/>
</dbReference>
<dbReference type="InterPro" id="IPR003593">
    <property type="entry name" value="AAA+_ATPase"/>
</dbReference>
<dbReference type="InterPro" id="IPR027417">
    <property type="entry name" value="P-loop_NTPase"/>
</dbReference>
<evidence type="ECO:0000256" key="2">
    <source>
        <dbReference type="ARBA" id="ARBA00022840"/>
    </source>
</evidence>
<dbReference type="InterPro" id="IPR050107">
    <property type="entry name" value="ABC_carbohydrate_import_ATPase"/>
</dbReference>
<feature type="domain" description="ABC transporter" evidence="3">
    <location>
        <begin position="20"/>
        <end position="262"/>
    </location>
</feature>
<dbReference type="InterPro" id="IPR003439">
    <property type="entry name" value="ABC_transporter-like_ATP-bd"/>
</dbReference>
<keyword evidence="5" id="KW-1185">Reference proteome</keyword>
<sequence length="268" mass="29080">MMEKISLWNGGNGMASPYAVELRGLWKSFGAVSALRGASLALKKGEVLALLGDNGAGKSTLIKILAGVYRPDRGEMIVDGRPVDFRAYSVAQARTMGIETVYQERSLGERQPLWRNVFAGRPLKNWLGFIDARREKAETMKLLADVLGLKGAGLYADASALTLSGGERQGLAIARAMYFDASIIVLDEPTTALAVSEVEKVLEFVARIRDSGKSCIFISHELAHVYRAADRFALMGRGRVAAVLEKNDVTPDGLMRRLMMGGEGDELA</sequence>
<keyword evidence="2 4" id="KW-0067">ATP-binding</keyword>
<evidence type="ECO:0000313" key="4">
    <source>
        <dbReference type="EMBL" id="EFB91826.1"/>
    </source>
</evidence>
<keyword evidence="4" id="KW-0378">Hydrolase</keyword>
<dbReference type="Gene3D" id="3.40.50.300">
    <property type="entry name" value="P-loop containing nucleotide triphosphate hydrolases"/>
    <property type="match status" value="1"/>
</dbReference>
<dbReference type="GO" id="GO:0016787">
    <property type="term" value="F:hydrolase activity"/>
    <property type="evidence" value="ECO:0007669"/>
    <property type="project" value="UniProtKB-KW"/>
</dbReference>
<gene>
    <name evidence="4" type="ORF">HMPREF7215_1424</name>
</gene>
<dbReference type="Pfam" id="PF00005">
    <property type="entry name" value="ABC_tran"/>
    <property type="match status" value="1"/>
</dbReference>
<dbReference type="GO" id="GO:0005524">
    <property type="term" value="F:ATP binding"/>
    <property type="evidence" value="ECO:0007669"/>
    <property type="project" value="UniProtKB-KW"/>
</dbReference>